<dbReference type="InterPro" id="IPR004378">
    <property type="entry name" value="F420H2_quin_Rdtase"/>
</dbReference>
<proteinExistence type="predicted"/>
<reference evidence="1 2" key="1">
    <citation type="submission" date="2022-11" db="EMBL/GenBank/DDBJ databases">
        <title>Nonomuraea corallina sp. nov., a new species of the genus Nonomuraea isolated from sea side sediment in Thai sea.</title>
        <authorList>
            <person name="Ngamcharungchit C."/>
            <person name="Matsumoto A."/>
            <person name="Suriyachadkun C."/>
            <person name="Panbangred W."/>
            <person name="Inahashi Y."/>
            <person name="Intra B."/>
        </authorList>
    </citation>
    <scope>NUCLEOTIDE SEQUENCE [LARGE SCALE GENOMIC DNA]</scope>
    <source>
        <strain evidence="1 2">DSM 43553</strain>
    </source>
</reference>
<gene>
    <name evidence="1" type="ORF">OUY24_17970</name>
</gene>
<dbReference type="InterPro" id="IPR012349">
    <property type="entry name" value="Split_barrel_FMN-bd"/>
</dbReference>
<dbReference type="Pfam" id="PF04075">
    <property type="entry name" value="F420H2_quin_red"/>
    <property type="match status" value="1"/>
</dbReference>
<dbReference type="Proteomes" id="UP001212498">
    <property type="component" value="Unassembled WGS sequence"/>
</dbReference>
<keyword evidence="2" id="KW-1185">Reference proteome</keyword>
<accession>A0ABT4SZN7</accession>
<evidence type="ECO:0000313" key="2">
    <source>
        <dbReference type="Proteomes" id="UP001212498"/>
    </source>
</evidence>
<dbReference type="EMBL" id="JAPNUD010000044">
    <property type="protein sequence ID" value="MDA0642525.1"/>
    <property type="molecule type" value="Genomic_DNA"/>
</dbReference>
<dbReference type="NCBIfam" id="TIGR00026">
    <property type="entry name" value="hi_GC_TIGR00026"/>
    <property type="match status" value="1"/>
</dbReference>
<protein>
    <submittedName>
        <fullName evidence="1">Nitroreductase family deazaflavin-dependent oxidoreductase</fullName>
    </submittedName>
</protein>
<comment type="caution">
    <text evidence="1">The sequence shown here is derived from an EMBL/GenBank/DDBJ whole genome shotgun (WGS) entry which is preliminary data.</text>
</comment>
<evidence type="ECO:0000313" key="1">
    <source>
        <dbReference type="EMBL" id="MDA0642525.1"/>
    </source>
</evidence>
<name>A0ABT4SZN7_9ACTN</name>
<dbReference type="Gene3D" id="2.30.110.10">
    <property type="entry name" value="Electron Transport, Fmn-binding Protein, Chain A"/>
    <property type="match status" value="1"/>
</dbReference>
<dbReference type="RefSeq" id="WP_271277044.1">
    <property type="nucleotide sequence ID" value="NZ_BAABFD010000005.1"/>
</dbReference>
<sequence>MDIVERPDPPSGLRRTLWRLPIHLYRLGLGRLLGSRVMLLIHVGRVSGKPRQAVIEVVERDGRGYVAASGFGPRADWYRNITKTPEVVLQVGGRTFPAVARLLPAEEGGEIMARYAPRHQAAARRLCAIMGFAVDGSVEDYLEVGRQIPFVRFVPQAMPAAAAAGARAGQRQAGH</sequence>
<organism evidence="1 2">
    <name type="scientific">Nonomuraea ferruginea</name>
    <dbReference type="NCBI Taxonomy" id="46174"/>
    <lineage>
        <taxon>Bacteria</taxon>
        <taxon>Bacillati</taxon>
        <taxon>Actinomycetota</taxon>
        <taxon>Actinomycetes</taxon>
        <taxon>Streptosporangiales</taxon>
        <taxon>Streptosporangiaceae</taxon>
        <taxon>Nonomuraea</taxon>
    </lineage>
</organism>